<dbReference type="EMBL" id="JANBQB010000417">
    <property type="protein sequence ID" value="KAJ1976591.1"/>
    <property type="molecule type" value="Genomic_DNA"/>
</dbReference>
<protein>
    <recommendedName>
        <fullName evidence="8">Nucleolar protein 12</fullName>
    </recommendedName>
</protein>
<comment type="caution">
    <text evidence="6">The sequence shown here is derived from an EMBL/GenBank/DDBJ whole genome shotgun (WGS) entry which is preliminary data.</text>
</comment>
<feature type="compositionally biased region" description="Basic residues" evidence="5">
    <location>
        <begin position="189"/>
        <end position="216"/>
    </location>
</feature>
<dbReference type="OrthoDB" id="551633at2759"/>
<dbReference type="PANTHER" id="PTHR14577:SF0">
    <property type="entry name" value="NUCLEOLAR PROTEIN 12"/>
    <property type="match status" value="1"/>
</dbReference>
<dbReference type="AlphaFoldDB" id="A0A9W8EBL2"/>
<evidence type="ECO:0000256" key="1">
    <source>
        <dbReference type="ARBA" id="ARBA00004604"/>
    </source>
</evidence>
<dbReference type="GO" id="GO:0005730">
    <property type="term" value="C:nucleolus"/>
    <property type="evidence" value="ECO:0007669"/>
    <property type="project" value="UniProtKB-SubCell"/>
</dbReference>
<evidence type="ECO:0000256" key="3">
    <source>
        <dbReference type="ARBA" id="ARBA00023054"/>
    </source>
</evidence>
<dbReference type="Proteomes" id="UP001151582">
    <property type="component" value="Unassembled WGS sequence"/>
</dbReference>
<dbReference type="Pfam" id="PF09805">
    <property type="entry name" value="Nop25"/>
    <property type="match status" value="1"/>
</dbReference>
<keyword evidence="7" id="KW-1185">Reference proteome</keyword>
<comment type="similarity">
    <text evidence="2">Belongs to the RRP17 family.</text>
</comment>
<reference evidence="6" key="1">
    <citation type="submission" date="2022-07" db="EMBL/GenBank/DDBJ databases">
        <title>Phylogenomic reconstructions and comparative analyses of Kickxellomycotina fungi.</title>
        <authorList>
            <person name="Reynolds N.K."/>
            <person name="Stajich J.E."/>
            <person name="Barry K."/>
            <person name="Grigoriev I.V."/>
            <person name="Crous P."/>
            <person name="Smith M.E."/>
        </authorList>
    </citation>
    <scope>NUCLEOTIDE SEQUENCE</scope>
    <source>
        <strain evidence="6">RSA 567</strain>
    </source>
</reference>
<feature type="compositionally biased region" description="Basic and acidic residues" evidence="5">
    <location>
        <begin position="51"/>
        <end position="75"/>
    </location>
</feature>
<dbReference type="InterPro" id="IPR019186">
    <property type="entry name" value="Nucleolar_protein_12"/>
</dbReference>
<accession>A0A9W8EBL2</accession>
<proteinExistence type="inferred from homology"/>
<name>A0A9W8EBL2_9FUNG</name>
<evidence type="ECO:0000256" key="4">
    <source>
        <dbReference type="ARBA" id="ARBA00023242"/>
    </source>
</evidence>
<feature type="region of interest" description="Disordered" evidence="5">
    <location>
        <begin position="41"/>
        <end position="124"/>
    </location>
</feature>
<dbReference type="PANTHER" id="PTHR14577">
    <property type="entry name" value="NUCLEOLAR PROTEIN 12"/>
    <property type="match status" value="1"/>
</dbReference>
<evidence type="ECO:0000313" key="6">
    <source>
        <dbReference type="EMBL" id="KAJ1976591.1"/>
    </source>
</evidence>
<keyword evidence="4" id="KW-0539">Nucleus</keyword>
<comment type="subcellular location">
    <subcellularLocation>
        <location evidence="1">Nucleus</location>
        <location evidence="1">Nucleolus</location>
    </subcellularLocation>
</comment>
<feature type="region of interest" description="Disordered" evidence="5">
    <location>
        <begin position="172"/>
        <end position="216"/>
    </location>
</feature>
<feature type="compositionally biased region" description="Basic and acidic residues" evidence="5">
    <location>
        <begin position="109"/>
        <end position="124"/>
    </location>
</feature>
<evidence type="ECO:0000256" key="5">
    <source>
        <dbReference type="SAM" id="MobiDB-lite"/>
    </source>
</evidence>
<organism evidence="6 7">
    <name type="scientific">Dimargaris verticillata</name>
    <dbReference type="NCBI Taxonomy" id="2761393"/>
    <lineage>
        <taxon>Eukaryota</taxon>
        <taxon>Fungi</taxon>
        <taxon>Fungi incertae sedis</taxon>
        <taxon>Zoopagomycota</taxon>
        <taxon>Kickxellomycotina</taxon>
        <taxon>Dimargaritomycetes</taxon>
        <taxon>Dimargaritales</taxon>
        <taxon>Dimargaritaceae</taxon>
        <taxon>Dimargaris</taxon>
    </lineage>
</organism>
<evidence type="ECO:0000313" key="7">
    <source>
        <dbReference type="Proteomes" id="UP001151582"/>
    </source>
</evidence>
<gene>
    <name evidence="6" type="ORF">H4R34_003919</name>
</gene>
<evidence type="ECO:0000256" key="2">
    <source>
        <dbReference type="ARBA" id="ARBA00007175"/>
    </source>
</evidence>
<sequence>MDNLELLTAGAKIYAKKRKFQKNQVEEITFDSDSLKGYLKSFKNRKKDRQKRAEVNRKKQIKLDRKERQKEKKEQLQQQYAEAVAAQRAYYGIDDPNSTTDGEGDPDGENNRVGKVDEQDVAEYRAKDTLTTVTVVSEFDPHSTDPYDDLNLSKPTSSVIGDVLLTVFAPCFSSRSEPSDAKDTPPSKPRSKRRGPCYQAKQRHRPKPKSKPATRR</sequence>
<dbReference type="GO" id="GO:0019843">
    <property type="term" value="F:rRNA binding"/>
    <property type="evidence" value="ECO:0007669"/>
    <property type="project" value="TreeGrafter"/>
</dbReference>
<evidence type="ECO:0008006" key="8">
    <source>
        <dbReference type="Google" id="ProtNLM"/>
    </source>
</evidence>
<keyword evidence="3" id="KW-0175">Coiled coil</keyword>